<dbReference type="Proteomes" id="UP000787625">
    <property type="component" value="Unassembled WGS sequence"/>
</dbReference>
<dbReference type="InterPro" id="IPR049280">
    <property type="entry name" value="DUF6852"/>
</dbReference>
<accession>A0A9D2UH44</accession>
<evidence type="ECO:0000259" key="2">
    <source>
        <dbReference type="Pfam" id="PF21186"/>
    </source>
</evidence>
<dbReference type="InterPro" id="IPR049282">
    <property type="entry name" value="BVU_3817_N_sf"/>
</dbReference>
<organism evidence="3 4">
    <name type="scientific">Candidatus Avibacteroides avistercoris</name>
    <dbReference type="NCBI Taxonomy" id="2840690"/>
    <lineage>
        <taxon>Bacteria</taxon>
        <taxon>Pseudomonadati</taxon>
        <taxon>Bacteroidota</taxon>
        <taxon>Bacteroidia</taxon>
        <taxon>Bacteroidales</taxon>
        <taxon>Bacteroidaceae</taxon>
        <taxon>Bacteroidaceae incertae sedis</taxon>
        <taxon>Candidatus Avibacteroides</taxon>
    </lineage>
</organism>
<comment type="caution">
    <text evidence="3">The sequence shown here is derived from an EMBL/GenBank/DDBJ whole genome shotgun (WGS) entry which is preliminary data.</text>
</comment>
<gene>
    <name evidence="3" type="ORF">IAA93_01565</name>
</gene>
<dbReference type="InterPro" id="IPR049281">
    <property type="entry name" value="BVU_3817-like_C_sf"/>
</dbReference>
<name>A0A9D2UH44_9BACT</name>
<dbReference type="Pfam" id="PF21186">
    <property type="entry name" value="DUF6852"/>
    <property type="match status" value="1"/>
</dbReference>
<dbReference type="Pfam" id="PF18347">
    <property type="entry name" value="DUF5606"/>
    <property type="match status" value="1"/>
</dbReference>
<dbReference type="AlphaFoldDB" id="A0A9D2UH44"/>
<dbReference type="Gene3D" id="1.10.10.1650">
    <property type="match status" value="1"/>
</dbReference>
<protein>
    <submittedName>
        <fullName evidence="3">DUF5606 domain-containing protein</fullName>
    </submittedName>
</protein>
<proteinExistence type="predicted"/>
<feature type="domain" description="DUF5606" evidence="1">
    <location>
        <begin position="2"/>
        <end position="47"/>
    </location>
</feature>
<evidence type="ECO:0000259" key="1">
    <source>
        <dbReference type="Pfam" id="PF18347"/>
    </source>
</evidence>
<evidence type="ECO:0000313" key="3">
    <source>
        <dbReference type="EMBL" id="HJD52405.1"/>
    </source>
</evidence>
<dbReference type="InterPro" id="IPR041218">
    <property type="entry name" value="DUF5606"/>
</dbReference>
<reference evidence="3" key="1">
    <citation type="journal article" date="2021" name="PeerJ">
        <title>Extensive microbial diversity within the chicken gut microbiome revealed by metagenomics and culture.</title>
        <authorList>
            <person name="Gilroy R."/>
            <person name="Ravi A."/>
            <person name="Getino M."/>
            <person name="Pursley I."/>
            <person name="Horton D.L."/>
            <person name="Alikhan N.F."/>
            <person name="Baker D."/>
            <person name="Gharbi K."/>
            <person name="Hall N."/>
            <person name="Watson M."/>
            <person name="Adriaenssens E.M."/>
            <person name="Foster-Nyarko E."/>
            <person name="Jarju S."/>
            <person name="Secka A."/>
            <person name="Antonio M."/>
            <person name="Oren A."/>
            <person name="Chaudhuri R.R."/>
            <person name="La Ragione R."/>
            <person name="Hildebrand F."/>
            <person name="Pallen M.J."/>
        </authorList>
    </citation>
    <scope>NUCLEOTIDE SEQUENCE</scope>
    <source>
        <strain evidence="3">MalCec1-1739</strain>
    </source>
</reference>
<dbReference type="Gene3D" id="2.30.30.730">
    <property type="match status" value="1"/>
</dbReference>
<reference evidence="3" key="2">
    <citation type="submission" date="2021-04" db="EMBL/GenBank/DDBJ databases">
        <authorList>
            <person name="Gilroy R."/>
        </authorList>
    </citation>
    <scope>NUCLEOTIDE SEQUENCE</scope>
    <source>
        <strain evidence="3">MalCec1-1739</strain>
    </source>
</reference>
<evidence type="ECO:0000313" key="4">
    <source>
        <dbReference type="Proteomes" id="UP000787625"/>
    </source>
</evidence>
<feature type="domain" description="DUF6852" evidence="2">
    <location>
        <begin position="50"/>
        <end position="119"/>
    </location>
</feature>
<dbReference type="EMBL" id="DWUP01000028">
    <property type="protein sequence ID" value="HJD52405.1"/>
    <property type="molecule type" value="Genomic_DNA"/>
</dbReference>
<sequence>MLKKILSVSGRPGLYRLLSQGKNMLIVESLIDKRRTPVYMNEKVVALGDIAMYTDDAEVPLAEVMTNIYNKYNGAVEIAVKHASNDELRDFMSGVLPNYDRDRVYMTDIKKLITWYNLLIEAGITDFKDEENPGQGE</sequence>